<dbReference type="RefSeq" id="WP_012042996.1">
    <property type="nucleotide sequence ID" value="NZ_JABFDP010000040.1"/>
</dbReference>
<protein>
    <submittedName>
        <fullName evidence="2">MexW/MexI family multidrug efflux RND transporter permease subunit</fullName>
    </submittedName>
</protein>
<dbReference type="Pfam" id="PF00873">
    <property type="entry name" value="ACR_tran"/>
    <property type="match status" value="1"/>
</dbReference>
<feature type="transmembrane region" description="Helical" evidence="1">
    <location>
        <begin position="976"/>
        <end position="1004"/>
    </location>
</feature>
<dbReference type="SUPFAM" id="SSF82714">
    <property type="entry name" value="Multidrug efflux transporter AcrB TolC docking domain, DN and DC subdomains"/>
    <property type="match status" value="2"/>
</dbReference>
<dbReference type="InterPro" id="IPR027463">
    <property type="entry name" value="AcrB_DN_DC_subdom"/>
</dbReference>
<keyword evidence="1" id="KW-0472">Membrane</keyword>
<dbReference type="Gene3D" id="3.30.70.1440">
    <property type="entry name" value="Multidrug efflux transporter AcrB pore domain"/>
    <property type="match status" value="1"/>
</dbReference>
<feature type="transmembrane region" description="Helical" evidence="1">
    <location>
        <begin position="943"/>
        <end position="964"/>
    </location>
</feature>
<evidence type="ECO:0000256" key="1">
    <source>
        <dbReference type="SAM" id="Phobius"/>
    </source>
</evidence>
<name>A0ABS5GGQ9_9BRAD</name>
<comment type="caution">
    <text evidence="2">The sequence shown here is derived from an EMBL/GenBank/DDBJ whole genome shotgun (WGS) entry which is preliminary data.</text>
</comment>
<dbReference type="SUPFAM" id="SSF82866">
    <property type="entry name" value="Multidrug efflux transporter AcrB transmembrane domain"/>
    <property type="match status" value="2"/>
</dbReference>
<dbReference type="PANTHER" id="PTHR32063">
    <property type="match status" value="1"/>
</dbReference>
<organism evidence="2 3">
    <name type="scientific">Bradyrhizobium denitrificans</name>
    <dbReference type="NCBI Taxonomy" id="2734912"/>
    <lineage>
        <taxon>Bacteria</taxon>
        <taxon>Pseudomonadati</taxon>
        <taxon>Pseudomonadota</taxon>
        <taxon>Alphaproteobacteria</taxon>
        <taxon>Hyphomicrobiales</taxon>
        <taxon>Nitrobacteraceae</taxon>
        <taxon>Bradyrhizobium</taxon>
    </lineage>
</organism>
<feature type="transmembrane region" description="Helical" evidence="1">
    <location>
        <begin position="462"/>
        <end position="489"/>
    </location>
</feature>
<gene>
    <name evidence="2" type="ORF">JQ619_32710</name>
</gene>
<dbReference type="InterPro" id="IPR001036">
    <property type="entry name" value="Acrflvin-R"/>
</dbReference>
<keyword evidence="1" id="KW-1133">Transmembrane helix</keyword>
<accession>A0ABS5GGQ9</accession>
<feature type="transmembrane region" description="Helical" evidence="1">
    <location>
        <begin position="337"/>
        <end position="355"/>
    </location>
</feature>
<dbReference type="SUPFAM" id="SSF82693">
    <property type="entry name" value="Multidrug efflux transporter AcrB pore domain, PN1, PN2, PC1 and PC2 subdomains"/>
    <property type="match status" value="3"/>
</dbReference>
<proteinExistence type="predicted"/>
<keyword evidence="1" id="KW-0812">Transmembrane</keyword>
<feature type="transmembrane region" description="Helical" evidence="1">
    <location>
        <begin position="872"/>
        <end position="892"/>
    </location>
</feature>
<evidence type="ECO:0000313" key="3">
    <source>
        <dbReference type="Proteomes" id="UP001314635"/>
    </source>
</evidence>
<dbReference type="Gene3D" id="3.30.2090.10">
    <property type="entry name" value="Multidrug efflux transporter AcrB TolC docking domain, DN and DC subdomains"/>
    <property type="match status" value="2"/>
</dbReference>
<dbReference type="Gene3D" id="1.20.1640.10">
    <property type="entry name" value="Multidrug efflux transporter AcrB transmembrane domain"/>
    <property type="match status" value="2"/>
</dbReference>
<keyword evidence="3" id="KW-1185">Reference proteome</keyword>
<feature type="transmembrane region" description="Helical" evidence="1">
    <location>
        <begin position="846"/>
        <end position="865"/>
    </location>
</feature>
<sequence>MRFTDIFIKRPVLSLVVSMLILLLGLRAAFELPIRQYPKLSNTVVNVTTVYPGASADLIQGFITTPLEQAVASAEGVDYITSSSVQGTSTIQVFIKLNFDPNQALTEVLAKVNSVRYLIPRESNDPIVTKSTGQTTSVMYLGFSSEELSGSAISDYLTRVVQPVLSTVDGVAAANILGGQTFAMRIWLNPEKMAGRNVSPADVAAAISANNFQSAAGQAKGYFIVSNVTTNTGLTDVNQFKRMIVKAKDGGFVRMEDIATVELAAQSTDASVAFNGERAIFIGVDATPQGNPLNIVKGVRALFPDLERNLPPSMKMKVAYDSTKFIQSSIDEVEHTLGEAVLIVIVVIFLFLASLRSVIIPVVTIPLSLIGVCTMMLALGFSINLLTLLAMVLAIGLVVDDAIVVVENIHRHLEEGRAPVQAALQGAREIVGPVISMTITLAAVYAPIGFLGGLTGSLFREFAFTLAGSVIVSGVIALTLSPMMCSVLLRSAEEGRFARIVNRVFGAMTRWYGRQLDRSLDYRPVTALFAVTILGLVGFLYMHTSKELAPEEDQGIVFSITKAPKYANIDYINFYTDKLDKVFQKFPETDLRFVLNGINGPQGGFAGMLLKPWDERTRSSIKLKPLVQAELSKIEGINAFAFNLPALPGGPGGLPVQMVISSTSGFQAVYEQMAKLKDAARKSGIFIVSDSDLEFNQPVVKVWINRSKASDLGITMQSIGNTLAVLLGGNYINRFNLEGRSYQVIPQVPRDKRLSPDSLSGYYVATAAGQQVPLSTVVTIETATDPNSLTHFNQLNSATFSAVPMPGVTVGQAVDFLEKQAKNLPSGFSHDYLADARQYVQEGNQLAITFGFALIIIFLVLAAQFESLRDPLVIMISVPMAIVGALIPLFFGLATMNIYTQVGLLTLVGLITKHGILMVEFANELQLKEGVDRRTAIETSARIRLRPILMTTAAMVTGLIPLLTASGAGAASRFSIGLVVVAGMSIGTLFTLFVLPAVYTVIATDHQAAAKSKRAREIAQFDAEPEHALKAS</sequence>
<dbReference type="NCBIfam" id="NF033617">
    <property type="entry name" value="RND_permease_2"/>
    <property type="match status" value="1"/>
</dbReference>
<feature type="transmembrane region" description="Helical" evidence="1">
    <location>
        <begin position="430"/>
        <end position="450"/>
    </location>
</feature>
<dbReference type="PANTHER" id="PTHR32063:SF28">
    <property type="entry name" value="BLR2861 PROTEIN"/>
    <property type="match status" value="1"/>
</dbReference>
<dbReference type="EMBL" id="JAFCLK010000042">
    <property type="protein sequence ID" value="MBR1140526.1"/>
    <property type="molecule type" value="Genomic_DNA"/>
</dbReference>
<dbReference type="Gene3D" id="3.30.70.1320">
    <property type="entry name" value="Multidrug efflux transporter AcrB pore domain like"/>
    <property type="match status" value="1"/>
</dbReference>
<feature type="transmembrane region" description="Helical" evidence="1">
    <location>
        <begin position="524"/>
        <end position="542"/>
    </location>
</feature>
<reference evidence="3" key="1">
    <citation type="journal article" date="2021" name="ISME J.">
        <title>Evolutionary origin and ecological implication of a unique nif island in free-living Bradyrhizobium lineages.</title>
        <authorList>
            <person name="Tao J."/>
        </authorList>
    </citation>
    <scope>NUCLEOTIDE SEQUENCE [LARGE SCALE GENOMIC DNA]</scope>
    <source>
        <strain evidence="3">SZCCT0094</strain>
    </source>
</reference>
<evidence type="ECO:0000313" key="2">
    <source>
        <dbReference type="EMBL" id="MBR1140526.1"/>
    </source>
</evidence>
<dbReference type="Gene3D" id="3.30.70.1430">
    <property type="entry name" value="Multidrug efflux transporter AcrB pore domain"/>
    <property type="match status" value="2"/>
</dbReference>
<dbReference type="PRINTS" id="PR00702">
    <property type="entry name" value="ACRIFLAVINRP"/>
</dbReference>
<dbReference type="Proteomes" id="UP001314635">
    <property type="component" value="Unassembled WGS sequence"/>
</dbReference>